<dbReference type="CDD" id="cd01949">
    <property type="entry name" value="GGDEF"/>
    <property type="match status" value="1"/>
</dbReference>
<dbReference type="Pfam" id="PF08447">
    <property type="entry name" value="PAS_3"/>
    <property type="match status" value="2"/>
</dbReference>
<dbReference type="NCBIfam" id="TIGR00229">
    <property type="entry name" value="sensory_box"/>
    <property type="match status" value="3"/>
</dbReference>
<dbReference type="Pfam" id="PF08448">
    <property type="entry name" value="PAS_4"/>
    <property type="match status" value="1"/>
</dbReference>
<dbReference type="AlphaFoldDB" id="K6XAH8"/>
<keyword evidence="7" id="KW-1185">Reference proteome</keyword>
<dbReference type="SMART" id="SM00052">
    <property type="entry name" value="EAL"/>
    <property type="match status" value="1"/>
</dbReference>
<dbReference type="SUPFAM" id="SSF55785">
    <property type="entry name" value="PYP-like sensor domain (PAS domain)"/>
    <property type="match status" value="5"/>
</dbReference>
<dbReference type="PROSITE" id="PS50113">
    <property type="entry name" value="PAC"/>
    <property type="match status" value="3"/>
</dbReference>
<dbReference type="InterPro" id="IPR001610">
    <property type="entry name" value="PAC"/>
</dbReference>
<dbReference type="SMART" id="SM00091">
    <property type="entry name" value="PAS"/>
    <property type="match status" value="5"/>
</dbReference>
<sequence>MKLNAVNSSTFQAFNDFEQLFKVFFNQQSQFMAILTPEGKVLDVNEFALTSQGVTREDYIGKPFWHSPAWCDFPEWGDIWKQRLVDASNLQEALITEDVFQTEGGPIHYAETSITAIYASNKSQLSGYIIQSIDTTKRCLKERKIQESASRLEDILEQCHIGSWEFNHIDNTAHCSLTHDQIFGYDSLRPQWTYEMFLEHVIPEERATVDKKFQQAIKNKTDCSIECQIRRNDGEIRWVLTTSGHAIDSTGQANLRAGTIQDVTELKQAEINKLRHSAELESLFNALPDIYFRMTHDGTILDYRAPNEDDLHTKTNDFIGKRIQDVFPEKIAQLYQSTVDEVVHSGKTIIFKYELIISNKVMHFDARLNKISHNGQLICVIRDVTNEAESKESLVASEQLFRSIFEQAAIGVGLISAAKGTFIRINQRFCDMLGYSVDEMLNETHFKVFTHPDDLLMSVENREKILSGQQREVTIEKRYLHKDGHTIWVKLTMSPTWEIGTHPLNYIVVVQDISLRKKAEETLKLSSRVFSDTHEGIMVTDAQQVIVDVNPAFVKITGYSHDEIIGESPRILSSGKQSPQFYSQMWKSITEQGHWQGEVWNRTKQGELYSELLNISSLTNEHDEVTHYVAVFSDITSIKQQQDKLNLMAHYDVLTHLPNRSLFIDRFHQAIAHSKRTGHKLAVCFLDLDDFKPVNDTYGHEAGDRLLIEVAERITGCIREEDTLSRQGGDEFAILLNDIESASQYEITMQRIHQALALPYFIDGVQHDITASSGVTLYPSDNGDIDTLLRHADQAMYKSKLSGKHRSQLYNPDLDQRIIQKNLQLEEIEQALVNSEFQLYYQPKVNMVTGEVFGVEALIRWFHPEKGLIPPLNFLPYIDGSPLESRIGEWVINEALQQLDDWQQQGVEVEVSVNISSNHLLSSSFFVALEKSLAAHPNIDPRCLQLEILESSALGDLNAITHIIETCQNLLGVSASLDDFGTGYSSLTHLRSLPVNTIKIDQSFVRDMLDDPSDYSIIDGVISLTKSFNREVIAEGVETTNHGLMLILMGCELAQGYGIAKPMPASAVCQWLNSYIPNEKWLLCGNKSLNNQENSLEIFKLITLQWQQSLSRKIVAPPDDVAPWPILDSKMCHCGNWIRLKTQEQLFEKEYMLQLEQAHHDIHTIAQQMQRQYQSGNIQAARADLVEFELAVGVINKVIATLST</sequence>
<feature type="domain" description="PAS" evidence="2">
    <location>
        <begin position="397"/>
        <end position="469"/>
    </location>
</feature>
<dbReference type="CDD" id="cd00130">
    <property type="entry name" value="PAS"/>
    <property type="match status" value="3"/>
</dbReference>
<comment type="caution">
    <text evidence="6">The sequence shown here is derived from an EMBL/GenBank/DDBJ whole genome shotgun (WGS) entry which is preliminary data.</text>
</comment>
<dbReference type="Pfam" id="PF00990">
    <property type="entry name" value="GGDEF"/>
    <property type="match status" value="1"/>
</dbReference>
<feature type="domain" description="EAL" evidence="4">
    <location>
        <begin position="821"/>
        <end position="1076"/>
    </location>
</feature>
<reference evidence="6 7" key="1">
    <citation type="journal article" date="2017" name="Antonie Van Leeuwenhoek">
        <title>Rhizobium rhizosphaerae sp. nov., a novel species isolated from rice rhizosphere.</title>
        <authorList>
            <person name="Zhao J.J."/>
            <person name="Zhang J."/>
            <person name="Zhang R.J."/>
            <person name="Zhang C.W."/>
            <person name="Yin H.Q."/>
            <person name="Zhang X.X."/>
        </authorList>
    </citation>
    <scope>NUCLEOTIDE SEQUENCE [LARGE SCALE GENOMIC DNA]</scope>
    <source>
        <strain evidence="6 7">BSs20135</strain>
    </source>
</reference>
<comment type="cofactor">
    <cofactor evidence="1">
        <name>Mg(2+)</name>
        <dbReference type="ChEBI" id="CHEBI:18420"/>
    </cofactor>
</comment>
<proteinExistence type="predicted"/>
<feature type="domain" description="PAC" evidence="3">
    <location>
        <begin position="473"/>
        <end position="525"/>
    </location>
</feature>
<dbReference type="SUPFAM" id="SSF55073">
    <property type="entry name" value="Nucleotide cyclase"/>
    <property type="match status" value="1"/>
</dbReference>
<evidence type="ECO:0000259" key="3">
    <source>
        <dbReference type="PROSITE" id="PS50113"/>
    </source>
</evidence>
<evidence type="ECO:0000313" key="6">
    <source>
        <dbReference type="EMBL" id="GAC17639.1"/>
    </source>
</evidence>
<dbReference type="InterPro" id="IPR035965">
    <property type="entry name" value="PAS-like_dom_sf"/>
</dbReference>
<feature type="domain" description="PAC" evidence="3">
    <location>
        <begin position="223"/>
        <end position="275"/>
    </location>
</feature>
<dbReference type="InterPro" id="IPR035919">
    <property type="entry name" value="EAL_sf"/>
</dbReference>
<dbReference type="Gene3D" id="1.20.120.30">
    <property type="entry name" value="Aspartate receptor, ligand-binding domain"/>
    <property type="match status" value="1"/>
</dbReference>
<dbReference type="RefSeq" id="WP_007616628.1">
    <property type="nucleotide sequence ID" value="NZ_BAEO01000009.1"/>
</dbReference>
<dbReference type="InterPro" id="IPR013656">
    <property type="entry name" value="PAS_4"/>
</dbReference>
<dbReference type="eggNOG" id="COG5001">
    <property type="taxonomic scope" value="Bacteria"/>
</dbReference>
<dbReference type="PROSITE" id="PS50112">
    <property type="entry name" value="PAS"/>
    <property type="match status" value="2"/>
</dbReference>
<dbReference type="SUPFAM" id="SSF141868">
    <property type="entry name" value="EAL domain-like"/>
    <property type="match status" value="1"/>
</dbReference>
<protein>
    <submittedName>
        <fullName evidence="6">Uncharacterized protein</fullName>
    </submittedName>
</protein>
<dbReference type="PANTHER" id="PTHR44757:SF2">
    <property type="entry name" value="BIOFILM ARCHITECTURE MAINTENANCE PROTEIN MBAA"/>
    <property type="match status" value="1"/>
</dbReference>
<dbReference type="SMART" id="SM00086">
    <property type="entry name" value="PAC"/>
    <property type="match status" value="4"/>
</dbReference>
<dbReference type="InterPro" id="IPR001633">
    <property type="entry name" value="EAL_dom"/>
</dbReference>
<evidence type="ECO:0000259" key="4">
    <source>
        <dbReference type="PROSITE" id="PS50883"/>
    </source>
</evidence>
<dbReference type="STRING" id="493475.GARC_0658"/>
<feature type="domain" description="GGDEF" evidence="5">
    <location>
        <begin position="679"/>
        <end position="812"/>
    </location>
</feature>
<dbReference type="PROSITE" id="PS50883">
    <property type="entry name" value="EAL"/>
    <property type="match status" value="1"/>
</dbReference>
<dbReference type="PROSITE" id="PS50887">
    <property type="entry name" value="GGDEF"/>
    <property type="match status" value="1"/>
</dbReference>
<dbReference type="NCBIfam" id="TIGR00254">
    <property type="entry name" value="GGDEF"/>
    <property type="match status" value="1"/>
</dbReference>
<dbReference type="FunFam" id="3.30.70.270:FF:000001">
    <property type="entry name" value="Diguanylate cyclase domain protein"/>
    <property type="match status" value="1"/>
</dbReference>
<name>K6XAH8_9ALTE</name>
<dbReference type="Gene3D" id="3.30.70.270">
    <property type="match status" value="1"/>
</dbReference>
<dbReference type="EMBL" id="BAEO01000009">
    <property type="protein sequence ID" value="GAC17639.1"/>
    <property type="molecule type" value="Genomic_DNA"/>
</dbReference>
<evidence type="ECO:0000256" key="1">
    <source>
        <dbReference type="ARBA" id="ARBA00001946"/>
    </source>
</evidence>
<dbReference type="GO" id="GO:0003824">
    <property type="term" value="F:catalytic activity"/>
    <property type="evidence" value="ECO:0007669"/>
    <property type="project" value="UniProtKB-ARBA"/>
</dbReference>
<dbReference type="InterPro" id="IPR000700">
    <property type="entry name" value="PAS-assoc_C"/>
</dbReference>
<accession>K6XAH8</accession>
<dbReference type="OrthoDB" id="9176779at2"/>
<evidence type="ECO:0000259" key="2">
    <source>
        <dbReference type="PROSITE" id="PS50112"/>
    </source>
</evidence>
<feature type="domain" description="PAS" evidence="2">
    <location>
        <begin position="522"/>
        <end position="568"/>
    </location>
</feature>
<dbReference type="InterPro" id="IPR052155">
    <property type="entry name" value="Biofilm_reg_signaling"/>
</dbReference>
<dbReference type="InterPro" id="IPR000014">
    <property type="entry name" value="PAS"/>
</dbReference>
<dbReference type="InterPro" id="IPR029787">
    <property type="entry name" value="Nucleotide_cyclase"/>
</dbReference>
<organism evidence="6 7">
    <name type="scientific">Paraglaciecola arctica BSs20135</name>
    <dbReference type="NCBI Taxonomy" id="493475"/>
    <lineage>
        <taxon>Bacteria</taxon>
        <taxon>Pseudomonadati</taxon>
        <taxon>Pseudomonadota</taxon>
        <taxon>Gammaproteobacteria</taxon>
        <taxon>Alteromonadales</taxon>
        <taxon>Alteromonadaceae</taxon>
        <taxon>Paraglaciecola</taxon>
    </lineage>
</organism>
<dbReference type="Pfam" id="PF00563">
    <property type="entry name" value="EAL"/>
    <property type="match status" value="1"/>
</dbReference>
<feature type="domain" description="PAC" evidence="3">
    <location>
        <begin position="595"/>
        <end position="647"/>
    </location>
</feature>
<evidence type="ECO:0000313" key="7">
    <source>
        <dbReference type="Proteomes" id="UP000006327"/>
    </source>
</evidence>
<dbReference type="Pfam" id="PF13426">
    <property type="entry name" value="PAS_9"/>
    <property type="match status" value="2"/>
</dbReference>
<dbReference type="CDD" id="cd01948">
    <property type="entry name" value="EAL"/>
    <property type="match status" value="1"/>
</dbReference>
<dbReference type="Proteomes" id="UP000006327">
    <property type="component" value="Unassembled WGS sequence"/>
</dbReference>
<dbReference type="PANTHER" id="PTHR44757">
    <property type="entry name" value="DIGUANYLATE CYCLASE DGCP"/>
    <property type="match status" value="1"/>
</dbReference>
<dbReference type="Gene3D" id="2.10.70.100">
    <property type="match status" value="1"/>
</dbReference>
<evidence type="ECO:0000259" key="5">
    <source>
        <dbReference type="PROSITE" id="PS50887"/>
    </source>
</evidence>
<dbReference type="InterPro" id="IPR043128">
    <property type="entry name" value="Rev_trsase/Diguanyl_cyclase"/>
</dbReference>
<dbReference type="InterPro" id="IPR013655">
    <property type="entry name" value="PAS_fold_3"/>
</dbReference>
<dbReference type="InterPro" id="IPR000160">
    <property type="entry name" value="GGDEF_dom"/>
</dbReference>
<dbReference type="Gene3D" id="3.20.20.450">
    <property type="entry name" value="EAL domain"/>
    <property type="match status" value="1"/>
</dbReference>
<dbReference type="Gene3D" id="3.30.450.20">
    <property type="entry name" value="PAS domain"/>
    <property type="match status" value="5"/>
</dbReference>
<dbReference type="SMART" id="SM00267">
    <property type="entry name" value="GGDEF"/>
    <property type="match status" value="1"/>
</dbReference>
<gene>
    <name evidence="6" type="ORF">GARC_0658</name>
</gene>